<evidence type="ECO:0000256" key="3">
    <source>
        <dbReference type="ARBA" id="ARBA00022692"/>
    </source>
</evidence>
<evidence type="ECO:0000256" key="7">
    <source>
        <dbReference type="SAM" id="SignalP"/>
    </source>
</evidence>
<evidence type="ECO:0000256" key="4">
    <source>
        <dbReference type="ARBA" id="ARBA00023136"/>
    </source>
</evidence>
<keyword evidence="4" id="KW-0472">Membrane</keyword>
<keyword evidence="3" id="KW-0812">Transmembrane</keyword>
<keyword evidence="7" id="KW-0732">Signal</keyword>
<evidence type="ECO:0000256" key="5">
    <source>
        <dbReference type="ARBA" id="ARBA00023237"/>
    </source>
</evidence>
<keyword evidence="2" id="KW-1134">Transmembrane beta strand</keyword>
<proteinExistence type="predicted"/>
<evidence type="ECO:0000256" key="6">
    <source>
        <dbReference type="SAM" id="MobiDB-lite"/>
    </source>
</evidence>
<dbReference type="PANTHER" id="PTHR30026">
    <property type="entry name" value="OUTER MEMBRANE PROTEIN TOLC"/>
    <property type="match status" value="1"/>
</dbReference>
<dbReference type="AlphaFoldDB" id="A0A9D2L8I9"/>
<keyword evidence="5" id="KW-0998">Cell outer membrane</keyword>
<comment type="caution">
    <text evidence="8">The sequence shown here is derived from an EMBL/GenBank/DDBJ whole genome shotgun (WGS) entry which is preliminary data.</text>
</comment>
<dbReference type="GO" id="GO:0015288">
    <property type="term" value="F:porin activity"/>
    <property type="evidence" value="ECO:0007669"/>
    <property type="project" value="TreeGrafter"/>
</dbReference>
<sequence length="390" mass="43472">MEKRGRIMSAAVLGLSLAIQGTGAAGPAFAASPEFARTAWEWEKLRDDRLEFEEIPDLIHEYNNQVIQNQIAYREYRGEDQTEISQDYYDAAEEIENRLEDPDPEEAGYAGAVRAALDSRIQAENLRKQGDDNLEDGEIKRLSYEQAEARLVKEAQEKMIDYWSQTWSLEQAQTAWEEAKSALQSEQVRVQAGISTADALLRAQGKEQEAKAELETAQSSQELTRQQLCLMLGWSYGAQVEICQVPEADLEAVSSVNLSEDVAKALEASYDLKITSRRLENARSSAARSSQEQTLKSQKEAAAGSVREAYDRLQLEKADYESAVQSAETAEKAYQTADRKAQAGLLAARELEEEKQSRDRAAAREQSAGLELLKAQIQYQWAVDGLASST</sequence>
<evidence type="ECO:0000313" key="9">
    <source>
        <dbReference type="Proteomes" id="UP000886804"/>
    </source>
</evidence>
<feature type="signal peptide" evidence="7">
    <location>
        <begin position="1"/>
        <end position="30"/>
    </location>
</feature>
<dbReference type="GO" id="GO:0009279">
    <property type="term" value="C:cell outer membrane"/>
    <property type="evidence" value="ECO:0007669"/>
    <property type="project" value="UniProtKB-SubCell"/>
</dbReference>
<feature type="region of interest" description="Disordered" evidence="6">
    <location>
        <begin position="283"/>
        <end position="303"/>
    </location>
</feature>
<evidence type="ECO:0000313" key="8">
    <source>
        <dbReference type="EMBL" id="HJB08007.1"/>
    </source>
</evidence>
<reference evidence="8" key="1">
    <citation type="journal article" date="2021" name="PeerJ">
        <title>Extensive microbial diversity within the chicken gut microbiome revealed by metagenomics and culture.</title>
        <authorList>
            <person name="Gilroy R."/>
            <person name="Ravi A."/>
            <person name="Getino M."/>
            <person name="Pursley I."/>
            <person name="Horton D.L."/>
            <person name="Alikhan N.F."/>
            <person name="Baker D."/>
            <person name="Gharbi K."/>
            <person name="Hall N."/>
            <person name="Watson M."/>
            <person name="Adriaenssens E.M."/>
            <person name="Foster-Nyarko E."/>
            <person name="Jarju S."/>
            <person name="Secka A."/>
            <person name="Antonio M."/>
            <person name="Oren A."/>
            <person name="Chaudhuri R.R."/>
            <person name="La Ragione R."/>
            <person name="Hildebrand F."/>
            <person name="Pallen M.J."/>
        </authorList>
    </citation>
    <scope>NUCLEOTIDE SEQUENCE</scope>
    <source>
        <strain evidence="8">CHK188-4685</strain>
    </source>
</reference>
<dbReference type="Gene3D" id="1.20.1600.10">
    <property type="entry name" value="Outer membrane efflux proteins (OEP)"/>
    <property type="match status" value="1"/>
</dbReference>
<feature type="chain" id="PRO_5039659480" evidence="7">
    <location>
        <begin position="31"/>
        <end position="390"/>
    </location>
</feature>
<dbReference type="SUPFAM" id="SSF56954">
    <property type="entry name" value="Outer membrane efflux proteins (OEP)"/>
    <property type="match status" value="1"/>
</dbReference>
<gene>
    <name evidence="8" type="ORF">H9716_09120</name>
</gene>
<accession>A0A9D2L8I9</accession>
<reference evidence="8" key="2">
    <citation type="submission" date="2021-04" db="EMBL/GenBank/DDBJ databases">
        <authorList>
            <person name="Gilroy R."/>
        </authorList>
    </citation>
    <scope>NUCLEOTIDE SEQUENCE</scope>
    <source>
        <strain evidence="8">CHK188-4685</strain>
    </source>
</reference>
<dbReference type="InterPro" id="IPR051906">
    <property type="entry name" value="TolC-like"/>
</dbReference>
<comment type="subcellular location">
    <subcellularLocation>
        <location evidence="1">Cell outer membrane</location>
    </subcellularLocation>
</comment>
<evidence type="ECO:0000256" key="1">
    <source>
        <dbReference type="ARBA" id="ARBA00004442"/>
    </source>
</evidence>
<name>A0A9D2L8I9_9FIRM</name>
<dbReference type="Proteomes" id="UP000886804">
    <property type="component" value="Unassembled WGS sequence"/>
</dbReference>
<protein>
    <submittedName>
        <fullName evidence="8">TolC family protein</fullName>
    </submittedName>
</protein>
<dbReference type="EMBL" id="DWYS01000109">
    <property type="protein sequence ID" value="HJB08007.1"/>
    <property type="molecule type" value="Genomic_DNA"/>
</dbReference>
<dbReference type="GO" id="GO:0015562">
    <property type="term" value="F:efflux transmembrane transporter activity"/>
    <property type="evidence" value="ECO:0007669"/>
    <property type="project" value="InterPro"/>
</dbReference>
<dbReference type="GO" id="GO:1990281">
    <property type="term" value="C:efflux pump complex"/>
    <property type="evidence" value="ECO:0007669"/>
    <property type="project" value="TreeGrafter"/>
</dbReference>
<evidence type="ECO:0000256" key="2">
    <source>
        <dbReference type="ARBA" id="ARBA00022452"/>
    </source>
</evidence>
<organism evidence="8 9">
    <name type="scientific">Candidatus Enterocloster faecavium</name>
    <dbReference type="NCBI Taxonomy" id="2838560"/>
    <lineage>
        <taxon>Bacteria</taxon>
        <taxon>Bacillati</taxon>
        <taxon>Bacillota</taxon>
        <taxon>Clostridia</taxon>
        <taxon>Lachnospirales</taxon>
        <taxon>Lachnospiraceae</taxon>
        <taxon>Enterocloster</taxon>
    </lineage>
</organism>
<dbReference type="PANTHER" id="PTHR30026:SF20">
    <property type="entry name" value="OUTER MEMBRANE PROTEIN TOLC"/>
    <property type="match status" value="1"/>
</dbReference>